<dbReference type="EMBL" id="MT143383">
    <property type="protein sequence ID" value="QJA96260.1"/>
    <property type="molecule type" value="Genomic_DNA"/>
</dbReference>
<dbReference type="InterPro" id="IPR006343">
    <property type="entry name" value="DnaB/C_C"/>
</dbReference>
<evidence type="ECO:0000259" key="2">
    <source>
        <dbReference type="Pfam" id="PF07261"/>
    </source>
</evidence>
<reference evidence="3" key="1">
    <citation type="submission" date="2020-03" db="EMBL/GenBank/DDBJ databases">
        <title>The deep terrestrial virosphere.</title>
        <authorList>
            <person name="Holmfeldt K."/>
            <person name="Nilsson E."/>
            <person name="Simone D."/>
            <person name="Lopez-Fernandez M."/>
            <person name="Wu X."/>
            <person name="de Brujin I."/>
            <person name="Lundin D."/>
            <person name="Andersson A."/>
            <person name="Bertilsson S."/>
            <person name="Dopson M."/>
        </authorList>
    </citation>
    <scope>NUCLEOTIDE SEQUENCE</scope>
    <source>
        <strain evidence="3">MM415A00409</strain>
        <strain evidence="4">MM415B04875</strain>
    </source>
</reference>
<feature type="domain" description="DnaB/C C-terminal" evidence="2">
    <location>
        <begin position="167"/>
        <end position="225"/>
    </location>
</feature>
<dbReference type="NCBIfam" id="TIGR01446">
    <property type="entry name" value="DnaD_dom"/>
    <property type="match status" value="1"/>
</dbReference>
<dbReference type="SUPFAM" id="SSF158499">
    <property type="entry name" value="DnaD domain-like"/>
    <property type="match status" value="1"/>
</dbReference>
<evidence type="ECO:0000256" key="1">
    <source>
        <dbReference type="SAM" id="MobiDB-lite"/>
    </source>
</evidence>
<accession>A0A6M3KK37</accession>
<feature type="compositionally biased region" description="Basic and acidic residues" evidence="1">
    <location>
        <begin position="131"/>
        <end position="144"/>
    </location>
</feature>
<dbReference type="EMBL" id="MT142486">
    <property type="protein sequence ID" value="QJA82376.1"/>
    <property type="molecule type" value="Genomic_DNA"/>
</dbReference>
<dbReference type="AlphaFoldDB" id="A0A6M3KK37"/>
<evidence type="ECO:0000313" key="4">
    <source>
        <dbReference type="EMBL" id="QJA96260.1"/>
    </source>
</evidence>
<dbReference type="Gene3D" id="1.10.10.630">
    <property type="entry name" value="DnaD domain-like"/>
    <property type="match status" value="1"/>
</dbReference>
<name>A0A6M3KK37_9ZZZZ</name>
<dbReference type="InterPro" id="IPR034829">
    <property type="entry name" value="DnaD-like_sf"/>
</dbReference>
<evidence type="ECO:0000313" key="3">
    <source>
        <dbReference type="EMBL" id="QJA82376.1"/>
    </source>
</evidence>
<sequence length="303" mass="34532">MPRRWISETICDSPNFNQLSNEAEIHFYRCLTCTDDYGCFKSQPAILKGHCYPLKEVGLKDIQLRHKELEDKGIIISWQEDGRDYSVFTSFPHWNYTKRRHSRKTPIPPQEVIFELCSLHPLYWLSSGDPVPRKERKESDEPRAQPKPAVKAPDLPLDPVLAAMAQCYEDNVGVLTPIIHASIIEARDEYPSGWFEKAVAEAVAYNKRNIRYIMAILKRWQVEGIGNNGTKAKSKPVAKVLTAEEQELIDLDGFINIAADDYVEDEESSLSNSNNPEAKRLAKILAAKEAREAKEAKEQDLSF</sequence>
<dbReference type="Pfam" id="PF07261">
    <property type="entry name" value="DnaB_2"/>
    <property type="match status" value="1"/>
</dbReference>
<organism evidence="3">
    <name type="scientific">viral metagenome</name>
    <dbReference type="NCBI Taxonomy" id="1070528"/>
    <lineage>
        <taxon>unclassified sequences</taxon>
        <taxon>metagenomes</taxon>
        <taxon>organismal metagenomes</taxon>
    </lineage>
</organism>
<protein>
    <submittedName>
        <fullName evidence="3">Putative DnaB domain protein</fullName>
    </submittedName>
</protein>
<proteinExistence type="predicted"/>
<gene>
    <name evidence="3" type="ORF">MM415A00409_0002</name>
    <name evidence="4" type="ORF">MM415B04875_0009</name>
</gene>
<feature type="region of interest" description="Disordered" evidence="1">
    <location>
        <begin position="130"/>
        <end position="152"/>
    </location>
</feature>